<keyword evidence="2" id="KW-0677">Repeat</keyword>
<dbReference type="InterPro" id="IPR009061">
    <property type="entry name" value="DNA-bd_dom_put_sf"/>
</dbReference>
<dbReference type="InterPro" id="IPR000551">
    <property type="entry name" value="MerR-type_HTH_dom"/>
</dbReference>
<dbReference type="PANTHER" id="PTHR30204:SF90">
    <property type="entry name" value="HTH-TYPE TRANSCRIPTIONAL ACTIVATOR MTA"/>
    <property type="match status" value="1"/>
</dbReference>
<dbReference type="SUPFAM" id="SSF81923">
    <property type="entry name" value="Double Clp-N motif"/>
    <property type="match status" value="1"/>
</dbReference>
<keyword evidence="6" id="KW-1185">Reference proteome</keyword>
<dbReference type="Gene3D" id="1.10.1660.10">
    <property type="match status" value="1"/>
</dbReference>
<dbReference type="PROSITE" id="PS51903">
    <property type="entry name" value="CLP_R"/>
    <property type="match status" value="1"/>
</dbReference>
<gene>
    <name evidence="5" type="ORF">PMH09_18715</name>
</gene>
<evidence type="ECO:0000259" key="3">
    <source>
        <dbReference type="PROSITE" id="PS50937"/>
    </source>
</evidence>
<dbReference type="CDD" id="cd01106">
    <property type="entry name" value="HTH_TipAL-Mta"/>
    <property type="match status" value="1"/>
</dbReference>
<organism evidence="5 6">
    <name type="scientific">Roseofilum casamattae BLCC-M143</name>
    <dbReference type="NCBI Taxonomy" id="3022442"/>
    <lineage>
        <taxon>Bacteria</taxon>
        <taxon>Bacillati</taxon>
        <taxon>Cyanobacteriota</taxon>
        <taxon>Cyanophyceae</taxon>
        <taxon>Desertifilales</taxon>
        <taxon>Desertifilaceae</taxon>
        <taxon>Roseofilum</taxon>
        <taxon>Roseofilum casamattae</taxon>
    </lineage>
</organism>
<evidence type="ECO:0000313" key="6">
    <source>
        <dbReference type="Proteomes" id="UP001232992"/>
    </source>
</evidence>
<feature type="domain" description="HTH merR-type" evidence="3">
    <location>
        <begin position="4"/>
        <end position="73"/>
    </location>
</feature>
<evidence type="ECO:0000313" key="5">
    <source>
        <dbReference type="EMBL" id="MDJ1185225.1"/>
    </source>
</evidence>
<dbReference type="Pfam" id="PF02861">
    <property type="entry name" value="Clp_N"/>
    <property type="match status" value="1"/>
</dbReference>
<dbReference type="InterPro" id="IPR004176">
    <property type="entry name" value="Clp_R_N"/>
</dbReference>
<evidence type="ECO:0000256" key="1">
    <source>
        <dbReference type="ARBA" id="ARBA00023125"/>
    </source>
</evidence>
<dbReference type="Proteomes" id="UP001232992">
    <property type="component" value="Unassembled WGS sequence"/>
</dbReference>
<dbReference type="SUPFAM" id="SSF46955">
    <property type="entry name" value="Putative DNA-binding domain"/>
    <property type="match status" value="1"/>
</dbReference>
<comment type="caution">
    <text evidence="5">The sequence shown here is derived from an EMBL/GenBank/DDBJ whole genome shotgun (WGS) entry which is preliminary data.</text>
</comment>
<dbReference type="RefSeq" id="WP_283759871.1">
    <property type="nucleotide sequence ID" value="NZ_JAQOSQ010000029.1"/>
</dbReference>
<dbReference type="PROSITE" id="PS50937">
    <property type="entry name" value="HTH_MERR_2"/>
    <property type="match status" value="1"/>
</dbReference>
<dbReference type="Pfam" id="PF07739">
    <property type="entry name" value="TipAS"/>
    <property type="match status" value="1"/>
</dbReference>
<sequence>MPKLLQIGELAKQTGLSIRTLRYYDQIGLLVPSHRTEAEYRLYSEADIARLQQILSLRQLGFALKEVRECLENPDFSLPNAIDLHLAQLQEQMAVSQLLFAKLSSLSRQLQTSQAVAVDDLLQIMENLTMTQQYLTQEQNDLLEARLNQEQTEWLHFLEQVRSQIAQGRDLNSPEVQQLARYWRDGIVSFVGGDLKLYEALAQTYQKEGAEAASWGTLDAPTLDYILKAVALLSVREEMVGFSLDRLTSEAREVLTRGQESMRELHLNWFGTEGLLLGLLAIETSSAAQALKNHGVDFIIAQNLFRNWLAKCTVPATKIPAEIPFTPRAYRVLELTAEQAKQQGHKQINPQDLLLGILQEGETGGGMAMRVLQECGVDCQQLKQQLSSV</sequence>
<keyword evidence="1" id="KW-0238">DNA-binding</keyword>
<dbReference type="PRINTS" id="PR00040">
    <property type="entry name" value="HTHMERR"/>
</dbReference>
<dbReference type="EMBL" id="JAQOSQ010000029">
    <property type="protein sequence ID" value="MDJ1185225.1"/>
    <property type="molecule type" value="Genomic_DNA"/>
</dbReference>
<evidence type="ECO:0000259" key="4">
    <source>
        <dbReference type="PROSITE" id="PS51903"/>
    </source>
</evidence>
<dbReference type="PROSITE" id="PS00552">
    <property type="entry name" value="HTH_MERR_1"/>
    <property type="match status" value="1"/>
</dbReference>
<protein>
    <submittedName>
        <fullName evidence="5">MerR family transcriptional regulator</fullName>
    </submittedName>
</protein>
<dbReference type="Pfam" id="PF13411">
    <property type="entry name" value="MerR_1"/>
    <property type="match status" value="1"/>
</dbReference>
<dbReference type="InterPro" id="IPR047057">
    <property type="entry name" value="MerR_fam"/>
</dbReference>
<dbReference type="PANTHER" id="PTHR30204">
    <property type="entry name" value="REDOX-CYCLING DRUG-SENSING TRANSCRIPTIONAL ACTIVATOR SOXR"/>
    <property type="match status" value="1"/>
</dbReference>
<dbReference type="InterPro" id="IPR036628">
    <property type="entry name" value="Clp_N_dom_sf"/>
</dbReference>
<name>A0ABT7C1P1_9CYAN</name>
<accession>A0ABT7C1P1</accession>
<reference evidence="5 6" key="1">
    <citation type="submission" date="2023-01" db="EMBL/GenBank/DDBJ databases">
        <title>Novel diversity within Roseofilum (Cyanobacteria; Desertifilaceae) from marine benthic mats with descriptions of four novel species.</title>
        <authorList>
            <person name="Wang Y."/>
            <person name="Berthold D.E."/>
            <person name="Hu J."/>
            <person name="Lefler F.W."/>
            <person name="Laughinghouse H.D. IV."/>
        </authorList>
    </citation>
    <scope>NUCLEOTIDE SEQUENCE [LARGE SCALE GENOMIC DNA]</scope>
    <source>
        <strain evidence="5 6">BLCC-M143</strain>
    </source>
</reference>
<dbReference type="Gene3D" id="1.10.1780.10">
    <property type="entry name" value="Clp, N-terminal domain"/>
    <property type="match status" value="1"/>
</dbReference>
<proteinExistence type="predicted"/>
<dbReference type="SMART" id="SM00422">
    <property type="entry name" value="HTH_MERR"/>
    <property type="match status" value="1"/>
</dbReference>
<feature type="domain" description="Clp R" evidence="4">
    <location>
        <begin position="244"/>
        <end position="389"/>
    </location>
</feature>
<evidence type="ECO:0000256" key="2">
    <source>
        <dbReference type="PROSITE-ProRule" id="PRU01251"/>
    </source>
</evidence>
<dbReference type="InterPro" id="IPR012925">
    <property type="entry name" value="TipAS_dom"/>
</dbReference>